<keyword evidence="2" id="KW-0808">Transferase</keyword>
<dbReference type="GO" id="GO:0016740">
    <property type="term" value="F:transferase activity"/>
    <property type="evidence" value="ECO:0007669"/>
    <property type="project" value="UniProtKB-KW"/>
</dbReference>
<dbReference type="PANTHER" id="PTHR43685">
    <property type="entry name" value="GLYCOSYLTRANSFERASE"/>
    <property type="match status" value="1"/>
</dbReference>
<proteinExistence type="predicted"/>
<gene>
    <name evidence="2" type="ORF">GJV26_06250</name>
</gene>
<dbReference type="InterPro" id="IPR001173">
    <property type="entry name" value="Glyco_trans_2-like"/>
</dbReference>
<protein>
    <submittedName>
        <fullName evidence="2">Glycosyltransferase</fullName>
    </submittedName>
</protein>
<dbReference type="CDD" id="cd00761">
    <property type="entry name" value="Glyco_tranf_GTA_type"/>
    <property type="match status" value="1"/>
</dbReference>
<dbReference type="Gene3D" id="3.90.550.10">
    <property type="entry name" value="Spore Coat Polysaccharide Biosynthesis Protein SpsA, Chain A"/>
    <property type="match status" value="1"/>
</dbReference>
<dbReference type="InterPro" id="IPR050834">
    <property type="entry name" value="Glycosyltransf_2"/>
</dbReference>
<accession>A0A6I3X5C2</accession>
<dbReference type="SUPFAM" id="SSF53448">
    <property type="entry name" value="Nucleotide-diphospho-sugar transferases"/>
    <property type="match status" value="1"/>
</dbReference>
<sequence>MMLSFSVVIPLYNKGRYVYDTIQSVLGQTYRHFEIIVVDDGSTDDGPSIVGAIDDERVKLIRQPNGGVSRARNRGIDAATGDIVTFLDADDWYGPYYLETVAALAAEHPEIVFFGCAYHRALEYVPGDLSRPPQPLPVSVQSNYYELLRQHHPGVHTNSVAIRRMQLAAMQPCFPVGESHGEDQDLWFRLSEKFTLLYCSVMLVGYRIDVPGSLMMLRPKGMLPYFERLQQRALSGQLTGEQRRSALRLVGDSRSALAREYLEYGDRAEAFRQLRLGWRACSQHWLISLLMVAGFSPKMALRFRKWRGGRAQAG</sequence>
<dbReference type="Proteomes" id="UP000431684">
    <property type="component" value="Unassembled WGS sequence"/>
</dbReference>
<name>A0A6I3X5C2_9BURK</name>
<evidence type="ECO:0000259" key="1">
    <source>
        <dbReference type="Pfam" id="PF00535"/>
    </source>
</evidence>
<dbReference type="PANTHER" id="PTHR43685:SF2">
    <property type="entry name" value="GLYCOSYLTRANSFERASE 2-LIKE DOMAIN-CONTAINING PROTEIN"/>
    <property type="match status" value="1"/>
</dbReference>
<comment type="caution">
    <text evidence="2">The sequence shown here is derived from an EMBL/GenBank/DDBJ whole genome shotgun (WGS) entry which is preliminary data.</text>
</comment>
<dbReference type="AlphaFoldDB" id="A0A6I3X5C2"/>
<evidence type="ECO:0000313" key="3">
    <source>
        <dbReference type="Proteomes" id="UP000431684"/>
    </source>
</evidence>
<feature type="domain" description="Glycosyltransferase 2-like" evidence="1">
    <location>
        <begin position="6"/>
        <end position="131"/>
    </location>
</feature>
<dbReference type="InterPro" id="IPR029044">
    <property type="entry name" value="Nucleotide-diphossugar_trans"/>
</dbReference>
<dbReference type="Pfam" id="PF00535">
    <property type="entry name" value="Glycos_transf_2"/>
    <property type="match status" value="1"/>
</dbReference>
<reference evidence="2 3" key="1">
    <citation type="submission" date="2019-11" db="EMBL/GenBank/DDBJ databases">
        <title>Draft Genome Sequences of Six Type Strains of the Genus Massilia.</title>
        <authorList>
            <person name="Miess H."/>
            <person name="Frediansyah A."/>
            <person name="Goeker M."/>
            <person name="Gross H."/>
        </authorList>
    </citation>
    <scope>NUCLEOTIDE SEQUENCE [LARGE SCALE GENOMIC DNA]</scope>
    <source>
        <strain evidence="2 3">DSM 17513</strain>
    </source>
</reference>
<dbReference type="EMBL" id="WNWM01000002">
    <property type="protein sequence ID" value="MUI12079.1"/>
    <property type="molecule type" value="Genomic_DNA"/>
</dbReference>
<keyword evidence="3" id="KW-1185">Reference proteome</keyword>
<organism evidence="2 3">
    <name type="scientific">Pseudoduganella dura</name>
    <dbReference type="NCBI Taxonomy" id="321982"/>
    <lineage>
        <taxon>Bacteria</taxon>
        <taxon>Pseudomonadati</taxon>
        <taxon>Pseudomonadota</taxon>
        <taxon>Betaproteobacteria</taxon>
        <taxon>Burkholderiales</taxon>
        <taxon>Oxalobacteraceae</taxon>
        <taxon>Telluria group</taxon>
        <taxon>Pseudoduganella</taxon>
    </lineage>
</organism>
<evidence type="ECO:0000313" key="2">
    <source>
        <dbReference type="EMBL" id="MUI12079.1"/>
    </source>
</evidence>